<evidence type="ECO:0000313" key="5">
    <source>
        <dbReference type="EMBL" id="RUM97561.1"/>
    </source>
</evidence>
<protein>
    <submittedName>
        <fullName evidence="5">Helix-turn-helix transcriptional regulator</fullName>
    </submittedName>
</protein>
<evidence type="ECO:0000313" key="6">
    <source>
        <dbReference type="Proteomes" id="UP000281647"/>
    </source>
</evidence>
<sequence length="256" mass="27848">MTQAQAQDFACSGFGEHKNPFGSAAHDAPTHEAVTIADAVRRCRWIAVDINAASFGLYFVAPSMERARLVPCFDSDFPRVSLATKFVSGNNGEELVRHARASTQPRWWSANPGTKSSALFETLDWAARIQPLVPDSSGIAFPVYADRSHCGAVVFFGHDIMLAPEQLHEIHARCFALFAAVAAIRPGSSGKVPSVSKRELECLKLTANGYTSEEIAKLLKLSVHTANQYLTNTAHKLNAVNRMQAVAKALRLGLIE</sequence>
<keyword evidence="1" id="KW-0805">Transcription regulation</keyword>
<keyword evidence="2" id="KW-0238">DNA-binding</keyword>
<gene>
    <name evidence="5" type="ORF">EET67_12990</name>
</gene>
<comment type="caution">
    <text evidence="5">The sequence shown here is derived from an EMBL/GenBank/DDBJ whole genome shotgun (WGS) entry which is preliminary data.</text>
</comment>
<dbReference type="OrthoDB" id="8349179at2"/>
<keyword evidence="6" id="KW-1185">Reference proteome</keyword>
<dbReference type="PRINTS" id="PR00038">
    <property type="entry name" value="HTHLUXR"/>
</dbReference>
<dbReference type="SMART" id="SM00421">
    <property type="entry name" value="HTH_LUXR"/>
    <property type="match status" value="1"/>
</dbReference>
<evidence type="ECO:0000256" key="2">
    <source>
        <dbReference type="ARBA" id="ARBA00023125"/>
    </source>
</evidence>
<dbReference type="GO" id="GO:0003677">
    <property type="term" value="F:DNA binding"/>
    <property type="evidence" value="ECO:0007669"/>
    <property type="project" value="UniProtKB-KW"/>
</dbReference>
<dbReference type="RefSeq" id="WP_128627153.1">
    <property type="nucleotide sequence ID" value="NZ_RKST01000011.1"/>
</dbReference>
<evidence type="ECO:0000259" key="4">
    <source>
        <dbReference type="PROSITE" id="PS50043"/>
    </source>
</evidence>
<dbReference type="Gene3D" id="1.10.10.10">
    <property type="entry name" value="Winged helix-like DNA-binding domain superfamily/Winged helix DNA-binding domain"/>
    <property type="match status" value="1"/>
</dbReference>
<organism evidence="5 6">
    <name type="scientific">Borborobacter arsenicus</name>
    <dbReference type="NCBI Taxonomy" id="1851146"/>
    <lineage>
        <taxon>Bacteria</taxon>
        <taxon>Pseudomonadati</taxon>
        <taxon>Pseudomonadota</taxon>
        <taxon>Alphaproteobacteria</taxon>
        <taxon>Hyphomicrobiales</taxon>
        <taxon>Phyllobacteriaceae</taxon>
        <taxon>Borborobacter</taxon>
    </lineage>
</organism>
<dbReference type="Pfam" id="PF00196">
    <property type="entry name" value="GerE"/>
    <property type="match status" value="1"/>
</dbReference>
<name>A0A432V5Y0_9HYPH</name>
<feature type="domain" description="HTH luxR-type" evidence="4">
    <location>
        <begin position="188"/>
        <end position="253"/>
    </location>
</feature>
<dbReference type="Proteomes" id="UP000281647">
    <property type="component" value="Unassembled WGS sequence"/>
</dbReference>
<keyword evidence="3" id="KW-0804">Transcription</keyword>
<proteinExistence type="predicted"/>
<evidence type="ECO:0000256" key="3">
    <source>
        <dbReference type="ARBA" id="ARBA00023163"/>
    </source>
</evidence>
<dbReference type="AlphaFoldDB" id="A0A432V5Y0"/>
<dbReference type="InterPro" id="IPR016032">
    <property type="entry name" value="Sig_transdc_resp-reg_C-effctor"/>
</dbReference>
<reference evidence="5 6" key="1">
    <citation type="submission" date="2018-11" db="EMBL/GenBank/DDBJ databases">
        <title>Pseudaminobacter arsenicus sp. nov., an arsenic-resistant bacterium isolated from arsenic-rich aquifers.</title>
        <authorList>
            <person name="Mu Y."/>
        </authorList>
    </citation>
    <scope>NUCLEOTIDE SEQUENCE [LARGE SCALE GENOMIC DNA]</scope>
    <source>
        <strain evidence="5 6">CB3</strain>
    </source>
</reference>
<dbReference type="CDD" id="cd06170">
    <property type="entry name" value="LuxR_C_like"/>
    <property type="match status" value="1"/>
</dbReference>
<dbReference type="SUPFAM" id="SSF46894">
    <property type="entry name" value="C-terminal effector domain of the bipartite response regulators"/>
    <property type="match status" value="1"/>
</dbReference>
<dbReference type="GO" id="GO:0006355">
    <property type="term" value="P:regulation of DNA-templated transcription"/>
    <property type="evidence" value="ECO:0007669"/>
    <property type="project" value="InterPro"/>
</dbReference>
<accession>A0A432V5Y0</accession>
<dbReference type="PANTHER" id="PTHR44688:SF16">
    <property type="entry name" value="DNA-BINDING TRANSCRIPTIONAL ACTIVATOR DEVR_DOSR"/>
    <property type="match status" value="1"/>
</dbReference>
<dbReference type="InterPro" id="IPR000792">
    <property type="entry name" value="Tscrpt_reg_LuxR_C"/>
</dbReference>
<dbReference type="EMBL" id="RKST01000011">
    <property type="protein sequence ID" value="RUM97561.1"/>
    <property type="molecule type" value="Genomic_DNA"/>
</dbReference>
<evidence type="ECO:0000256" key="1">
    <source>
        <dbReference type="ARBA" id="ARBA00023015"/>
    </source>
</evidence>
<dbReference type="InterPro" id="IPR036388">
    <property type="entry name" value="WH-like_DNA-bd_sf"/>
</dbReference>
<dbReference type="PANTHER" id="PTHR44688">
    <property type="entry name" value="DNA-BINDING TRANSCRIPTIONAL ACTIVATOR DEVR_DOSR"/>
    <property type="match status" value="1"/>
</dbReference>
<dbReference type="PROSITE" id="PS50043">
    <property type="entry name" value="HTH_LUXR_2"/>
    <property type="match status" value="1"/>
</dbReference>